<organism evidence="1 2">
    <name type="scientific">Catellatospora aurea</name>
    <dbReference type="NCBI Taxonomy" id="1337874"/>
    <lineage>
        <taxon>Bacteria</taxon>
        <taxon>Bacillati</taxon>
        <taxon>Actinomycetota</taxon>
        <taxon>Actinomycetes</taxon>
        <taxon>Micromonosporales</taxon>
        <taxon>Micromonosporaceae</taxon>
        <taxon>Catellatospora</taxon>
    </lineage>
</organism>
<sequence length="95" mass="10587">MDLEFSGEIWFWRGPAPWYFVTVPDEHCPALEDASAQVSYGWGMIPVTARIGTTGWTTSLFPKDGRYIVPVKAVVRRAEKLDAGDTVTVRLNVDA</sequence>
<reference evidence="2" key="1">
    <citation type="journal article" date="2019" name="Int. J. Syst. Evol. Microbiol.">
        <title>The Global Catalogue of Microorganisms (GCM) 10K type strain sequencing project: providing services to taxonomists for standard genome sequencing and annotation.</title>
        <authorList>
            <consortium name="The Broad Institute Genomics Platform"/>
            <consortium name="The Broad Institute Genome Sequencing Center for Infectious Disease"/>
            <person name="Wu L."/>
            <person name="Ma J."/>
        </authorList>
    </citation>
    <scope>NUCLEOTIDE SEQUENCE [LARGE SCALE GENOMIC DNA]</scope>
    <source>
        <strain evidence="2">CGMCC 1.9106</strain>
    </source>
</reference>
<gene>
    <name evidence="1" type="ORF">ACFQO7_17480</name>
</gene>
<keyword evidence="2" id="KW-1185">Reference proteome</keyword>
<name>A0ABW2GYU9_9ACTN</name>
<evidence type="ECO:0000313" key="2">
    <source>
        <dbReference type="Proteomes" id="UP001596392"/>
    </source>
</evidence>
<dbReference type="EMBL" id="JBHTAC010000016">
    <property type="protein sequence ID" value="MFC7244268.1"/>
    <property type="molecule type" value="Genomic_DNA"/>
</dbReference>
<dbReference type="SUPFAM" id="SSF141694">
    <property type="entry name" value="AF2212/PG0164-like"/>
    <property type="match status" value="1"/>
</dbReference>
<protein>
    <submittedName>
        <fullName evidence="1">DUF1905 domain-containing protein</fullName>
    </submittedName>
</protein>
<accession>A0ABW2GYU9</accession>
<evidence type="ECO:0000313" key="1">
    <source>
        <dbReference type="EMBL" id="MFC7244268.1"/>
    </source>
</evidence>
<dbReference type="RefSeq" id="WP_376807324.1">
    <property type="nucleotide sequence ID" value="NZ_JBHTAC010000016.1"/>
</dbReference>
<dbReference type="Proteomes" id="UP001596392">
    <property type="component" value="Unassembled WGS sequence"/>
</dbReference>
<dbReference type="InterPro" id="IPR015018">
    <property type="entry name" value="DUF1905"/>
</dbReference>
<comment type="caution">
    <text evidence="1">The sequence shown here is derived from an EMBL/GenBank/DDBJ whole genome shotgun (WGS) entry which is preliminary data.</text>
</comment>
<proteinExistence type="predicted"/>
<dbReference type="InterPro" id="IPR037079">
    <property type="entry name" value="AF2212/PG0164-like_sf"/>
</dbReference>
<dbReference type="Gene3D" id="2.40.30.100">
    <property type="entry name" value="AF2212/PG0164-like"/>
    <property type="match status" value="1"/>
</dbReference>
<dbReference type="Pfam" id="PF08922">
    <property type="entry name" value="DUF1905"/>
    <property type="match status" value="1"/>
</dbReference>